<evidence type="ECO:0000256" key="2">
    <source>
        <dbReference type="ARBA" id="ARBA00008857"/>
    </source>
</evidence>
<dbReference type="InterPro" id="IPR050090">
    <property type="entry name" value="Tyrosine_recombinase_XerCD"/>
</dbReference>
<dbReference type="EMBL" id="CP113524">
    <property type="protein sequence ID" value="WAJ24471.1"/>
    <property type="molecule type" value="Genomic_DNA"/>
</dbReference>
<feature type="region of interest" description="Disordered" evidence="7">
    <location>
        <begin position="39"/>
        <end position="59"/>
    </location>
</feature>
<proteinExistence type="inferred from homology"/>
<keyword evidence="5" id="KW-0233">DNA recombination</keyword>
<dbReference type="CDD" id="cd01189">
    <property type="entry name" value="INT_ICEBs1_C_like"/>
    <property type="match status" value="1"/>
</dbReference>
<evidence type="ECO:0000256" key="3">
    <source>
        <dbReference type="ARBA" id="ARBA00022908"/>
    </source>
</evidence>
<dbReference type="InterPro" id="IPR010998">
    <property type="entry name" value="Integrase_recombinase_N"/>
</dbReference>
<dbReference type="PANTHER" id="PTHR30349">
    <property type="entry name" value="PHAGE INTEGRASE-RELATED"/>
    <property type="match status" value="1"/>
</dbReference>
<evidence type="ECO:0000256" key="4">
    <source>
        <dbReference type="ARBA" id="ARBA00023125"/>
    </source>
</evidence>
<dbReference type="Pfam" id="PF00589">
    <property type="entry name" value="Phage_integrase"/>
    <property type="match status" value="1"/>
</dbReference>
<evidence type="ECO:0000256" key="5">
    <source>
        <dbReference type="ARBA" id="ARBA00023172"/>
    </source>
</evidence>
<dbReference type="InterPro" id="IPR002104">
    <property type="entry name" value="Integrase_catalytic"/>
</dbReference>
<reference evidence="10" key="1">
    <citation type="submission" date="2022-11" db="EMBL/GenBank/DDBJ databases">
        <title>Lacrimispora xylanolytica sy1, complete genome.</title>
        <authorList>
            <person name="Choi S."/>
        </authorList>
    </citation>
    <scope>NUCLEOTIDE SEQUENCE</scope>
    <source>
        <strain evidence="10">Sy1</strain>
    </source>
</reference>
<evidence type="ECO:0000313" key="11">
    <source>
        <dbReference type="Proteomes" id="UP001163115"/>
    </source>
</evidence>
<dbReference type="SUPFAM" id="SSF56349">
    <property type="entry name" value="DNA breaking-rejoining enzymes"/>
    <property type="match status" value="1"/>
</dbReference>
<evidence type="ECO:0000256" key="1">
    <source>
        <dbReference type="ARBA" id="ARBA00003283"/>
    </source>
</evidence>
<dbReference type="Gene3D" id="1.10.150.130">
    <property type="match status" value="1"/>
</dbReference>
<dbReference type="InterPro" id="IPR044068">
    <property type="entry name" value="CB"/>
</dbReference>
<evidence type="ECO:0000256" key="7">
    <source>
        <dbReference type="SAM" id="MobiDB-lite"/>
    </source>
</evidence>
<dbReference type="InterPro" id="IPR011010">
    <property type="entry name" value="DNA_brk_join_enz"/>
</dbReference>
<dbReference type="RefSeq" id="WP_268115574.1">
    <property type="nucleotide sequence ID" value="NZ_CP113524.1"/>
</dbReference>
<evidence type="ECO:0000256" key="6">
    <source>
        <dbReference type="PROSITE-ProRule" id="PRU01248"/>
    </source>
</evidence>
<dbReference type="PROSITE" id="PS51900">
    <property type="entry name" value="CB"/>
    <property type="match status" value="1"/>
</dbReference>
<dbReference type="Gene3D" id="1.10.443.10">
    <property type="entry name" value="Intergrase catalytic core"/>
    <property type="match status" value="1"/>
</dbReference>
<feature type="domain" description="Core-binding (CB)" evidence="9">
    <location>
        <begin position="61"/>
        <end position="144"/>
    </location>
</feature>
<protein>
    <submittedName>
        <fullName evidence="10">Tyrosine-type recombinase/integrase</fullName>
    </submittedName>
</protein>
<comment type="similarity">
    <text evidence="2">Belongs to the 'phage' integrase family.</text>
</comment>
<evidence type="ECO:0000313" key="10">
    <source>
        <dbReference type="EMBL" id="WAJ24471.1"/>
    </source>
</evidence>
<comment type="function">
    <text evidence="1">Site-specific tyrosine recombinase, which acts by catalyzing the cutting and rejoining of the recombining DNA molecules.</text>
</comment>
<organism evidence="10 11">
    <name type="scientific">Lacrimispora xylanolytica</name>
    <dbReference type="NCBI Taxonomy" id="29375"/>
    <lineage>
        <taxon>Bacteria</taxon>
        <taxon>Bacillati</taxon>
        <taxon>Bacillota</taxon>
        <taxon>Clostridia</taxon>
        <taxon>Lachnospirales</taxon>
        <taxon>Lachnospiraceae</taxon>
        <taxon>Lacrimispora</taxon>
    </lineage>
</organism>
<feature type="compositionally biased region" description="Basic and acidic residues" evidence="7">
    <location>
        <begin position="39"/>
        <end position="49"/>
    </location>
</feature>
<dbReference type="InterPro" id="IPR013762">
    <property type="entry name" value="Integrase-like_cat_sf"/>
</dbReference>
<dbReference type="Pfam" id="PF14659">
    <property type="entry name" value="Phage_int_SAM_3"/>
    <property type="match status" value="1"/>
</dbReference>
<keyword evidence="11" id="KW-1185">Reference proteome</keyword>
<dbReference type="InterPro" id="IPR004107">
    <property type="entry name" value="Integrase_SAM-like_N"/>
</dbReference>
<accession>A0ABY7AG50</accession>
<name>A0ABY7AG50_9FIRM</name>
<feature type="domain" description="Tyr recombinase" evidence="8">
    <location>
        <begin position="165"/>
        <end position="360"/>
    </location>
</feature>
<keyword evidence="3" id="KW-0229">DNA integration</keyword>
<dbReference type="PANTHER" id="PTHR30349:SF41">
    <property type="entry name" value="INTEGRASE_RECOMBINASE PROTEIN MJ0367-RELATED"/>
    <property type="match status" value="1"/>
</dbReference>
<gene>
    <name evidence="10" type="ORF">OW255_02790</name>
</gene>
<evidence type="ECO:0000259" key="8">
    <source>
        <dbReference type="PROSITE" id="PS51898"/>
    </source>
</evidence>
<dbReference type="Proteomes" id="UP001163115">
    <property type="component" value="Chromosome"/>
</dbReference>
<keyword evidence="4 6" id="KW-0238">DNA-binding</keyword>
<evidence type="ECO:0000259" key="9">
    <source>
        <dbReference type="PROSITE" id="PS51900"/>
    </source>
</evidence>
<sequence length="376" mass="43847">MPRRGENIYKRKDGRWEGRLLKKDGKYQYFYDSSYKGVKEKMKHSPETKKSKKKQDAVPAKDAAGLLEAWLEDTAQRVKPSTYDSYYRCMNKYIIPFYENNKYSRITEESVFRFTKLMKEETDLADSSRRKILAIFKIALREILKGSPEYIAILEQIKPPKGGEKEVEVFSMKDQRLIEQAALHHEDKRAIGVVMCFYTGIRLGELCALKWKDLDLETGTLSVNRTVSRVRNLEDGEDKTMLFVGSPKSRKSLRKIPLPEFLLQRLKAKRGEFDEEDYIYSGNQQPYDPRRFQKLYKRILNQAGVTDRKFHAIRHTFATRALELGVDIKTISELLGHSSVSITLNIYAHSLMEQKKAAIEKFNDLYEFNAKKQPLL</sequence>
<dbReference type="PROSITE" id="PS51898">
    <property type="entry name" value="TYR_RECOMBINASE"/>
    <property type="match status" value="1"/>
</dbReference>